<evidence type="ECO:0000256" key="1">
    <source>
        <dbReference type="ARBA" id="ARBA00023002"/>
    </source>
</evidence>
<evidence type="ECO:0000313" key="4">
    <source>
        <dbReference type="EMBL" id="OYO09459.1"/>
    </source>
</evidence>
<accession>A0A255G0K5</accession>
<evidence type="ECO:0000313" key="5">
    <source>
        <dbReference type="Proteomes" id="UP000215896"/>
    </source>
</evidence>
<dbReference type="PANTHER" id="PTHR43476:SF3">
    <property type="entry name" value="FAD-BINDING MONOOXYGENASE"/>
    <property type="match status" value="1"/>
</dbReference>
<comment type="caution">
    <text evidence="4">The sequence shown here is derived from an EMBL/GenBank/DDBJ whole genome shotgun (WGS) entry which is preliminary data.</text>
</comment>
<dbReference type="Gene3D" id="3.30.70.2450">
    <property type="match status" value="1"/>
</dbReference>
<evidence type="ECO:0000256" key="2">
    <source>
        <dbReference type="SAM" id="MobiDB-lite"/>
    </source>
</evidence>
<dbReference type="SUPFAM" id="SSF51905">
    <property type="entry name" value="FAD/NAD(P)-binding domain"/>
    <property type="match status" value="1"/>
</dbReference>
<dbReference type="InterPro" id="IPR036188">
    <property type="entry name" value="FAD/NAD-bd_sf"/>
</dbReference>
<dbReference type="Proteomes" id="UP000215896">
    <property type="component" value="Unassembled WGS sequence"/>
</dbReference>
<dbReference type="EMBL" id="NMVO01000017">
    <property type="protein sequence ID" value="OYO09459.1"/>
    <property type="molecule type" value="Genomic_DNA"/>
</dbReference>
<keyword evidence="4" id="KW-0503">Monooxygenase</keyword>
<dbReference type="GO" id="GO:0008688">
    <property type="term" value="F:3-(3-hydroxyphenyl)propionate hydroxylase activity"/>
    <property type="evidence" value="ECO:0007669"/>
    <property type="project" value="TreeGrafter"/>
</dbReference>
<feature type="compositionally biased region" description="Basic and acidic residues" evidence="2">
    <location>
        <begin position="365"/>
        <end position="377"/>
    </location>
</feature>
<dbReference type="Pfam" id="PF01494">
    <property type="entry name" value="FAD_binding_3"/>
    <property type="match status" value="1"/>
</dbReference>
<protein>
    <submittedName>
        <fullName evidence="4">Pentachlorophenol monooxygenase</fullName>
    </submittedName>
</protein>
<dbReference type="InterPro" id="IPR050631">
    <property type="entry name" value="PheA/TfdB_FAD_monoxygenase"/>
</dbReference>
<gene>
    <name evidence="4" type="ORF">CGZ94_17420</name>
</gene>
<dbReference type="AlphaFoldDB" id="A0A255G0K5"/>
<name>A0A255G0K5_9ACTN</name>
<dbReference type="InterPro" id="IPR002938">
    <property type="entry name" value="FAD-bd"/>
</dbReference>
<organism evidence="4 5">
    <name type="scientific">Enemella evansiae</name>
    <dbReference type="NCBI Taxonomy" id="2016499"/>
    <lineage>
        <taxon>Bacteria</taxon>
        <taxon>Bacillati</taxon>
        <taxon>Actinomycetota</taxon>
        <taxon>Actinomycetes</taxon>
        <taxon>Propionibacteriales</taxon>
        <taxon>Propionibacteriaceae</taxon>
        <taxon>Enemella</taxon>
    </lineage>
</organism>
<dbReference type="GO" id="GO:0071949">
    <property type="term" value="F:FAD binding"/>
    <property type="evidence" value="ECO:0007669"/>
    <property type="project" value="InterPro"/>
</dbReference>
<dbReference type="Gene3D" id="3.50.50.60">
    <property type="entry name" value="FAD/NAD(P)-binding domain"/>
    <property type="match status" value="1"/>
</dbReference>
<dbReference type="GO" id="GO:0019622">
    <property type="term" value="P:3-(3-hydroxy)phenylpropionate catabolic process"/>
    <property type="evidence" value="ECO:0007669"/>
    <property type="project" value="TreeGrafter"/>
</dbReference>
<dbReference type="PANTHER" id="PTHR43476">
    <property type="entry name" value="3-(3-HYDROXY-PHENYL)PROPIONATE/3-HYDROXYCINNAMIC ACID HYDROXYLASE"/>
    <property type="match status" value="1"/>
</dbReference>
<feature type="region of interest" description="Disordered" evidence="2">
    <location>
        <begin position="362"/>
        <end position="437"/>
    </location>
</feature>
<dbReference type="RefSeq" id="WP_094406425.1">
    <property type="nucleotide sequence ID" value="NZ_NMVO01000017.1"/>
</dbReference>
<proteinExistence type="predicted"/>
<sequence>MNTPDLLIVGAGPAGLATAAAAARLGLRVQVLERRTEPRRHSRALVVHARTLEQLDAIDVAEPLIAAGEPARSLTMEHGDRTLLRVDFQHIDSRFPYALLVSQEVTESLLWRRSSELGVELRTGVTVAGLAEEGVRLADGSVCAAPQVVAADGIGSVLRRAAGIGFPGTSDPQHFVVADVRLDEPPTGLTVRLEEAGMIVLGALPDRLTRVIADVPADREPDRARLQQLLDERTPTRPRITEVAWVSTFTAQHRLAASFGDGPLNLIGDAAHVHSPVGGQGMNLGIRDGIELARHWSTGQRRSPCGVPGDAPPLAGWSAAPVSCSGWRPTGGPGYAEPCRVRSGWPGAAAWCNAERPPWPAVSHEQAEVNHVHEVRPTARTRPGRQAPQPAHPPDGVRRPRPVLAGPPRRPPIRATVRDPADPGTGPRWFRRRTHLG</sequence>
<keyword evidence="5" id="KW-1185">Reference proteome</keyword>
<dbReference type="PRINTS" id="PR00420">
    <property type="entry name" value="RNGMNOXGNASE"/>
</dbReference>
<keyword evidence="1" id="KW-0560">Oxidoreductase</keyword>
<dbReference type="OrthoDB" id="3316391at2"/>
<evidence type="ECO:0000259" key="3">
    <source>
        <dbReference type="Pfam" id="PF01494"/>
    </source>
</evidence>
<reference evidence="4 5" key="1">
    <citation type="submission" date="2017-07" db="EMBL/GenBank/DDBJ databases">
        <title>Draft whole genome sequences of clinical Proprionibacteriaceae strains.</title>
        <authorList>
            <person name="Bernier A.-M."/>
            <person name="Bernard K."/>
            <person name="Domingo M.-C."/>
        </authorList>
    </citation>
    <scope>NUCLEOTIDE SEQUENCE [LARGE SCALE GENOMIC DNA]</scope>
    <source>
        <strain evidence="4 5">NML 030167</strain>
    </source>
</reference>
<feature type="domain" description="FAD-binding" evidence="3">
    <location>
        <begin position="5"/>
        <end position="294"/>
    </location>
</feature>